<organism evidence="1">
    <name type="scientific">freshwater metagenome</name>
    <dbReference type="NCBI Taxonomy" id="449393"/>
    <lineage>
        <taxon>unclassified sequences</taxon>
        <taxon>metagenomes</taxon>
        <taxon>ecological metagenomes</taxon>
    </lineage>
</organism>
<dbReference type="Pfam" id="PF18986">
    <property type="entry name" value="DUF5719"/>
    <property type="match status" value="1"/>
</dbReference>
<proteinExistence type="predicted"/>
<dbReference type="InterPro" id="IPR043777">
    <property type="entry name" value="DUF5719"/>
</dbReference>
<evidence type="ECO:0000313" key="1">
    <source>
        <dbReference type="EMBL" id="CAB4730414.1"/>
    </source>
</evidence>
<reference evidence="1" key="1">
    <citation type="submission" date="2020-05" db="EMBL/GenBank/DDBJ databases">
        <authorList>
            <person name="Chiriac C."/>
            <person name="Salcher M."/>
            <person name="Ghai R."/>
            <person name="Kavagutti S V."/>
        </authorList>
    </citation>
    <scope>NUCLEOTIDE SEQUENCE</scope>
</reference>
<sequence>MKTSRLGLITVVVLGILALTAFWGGSPAVPVDSSIDEILPESGSIKTLSSTWYCAVGGLGESAPSSHQLLLANPSEEVVAVRITAYNAQGPVGEAKIITAVPKQVTTVDVNAVFGASELSVMAEFDSGALAVQHRITTSTSADSVPCSTTSSEKWFFPAQTSVLGSSALLVLFNPFSADAGVDITAAVVDGLRSPKEWAGVVVPAGTTRVIDLGQYVQRRDQFSVAVRLRNGSLIAESAQSFDIAAAGDVPPERGLRLQLGVPEARAGWTFAGGFKGTGVKEQVVVYNPGRQIASVIVQVTPYGGASDPPEPFELSVPAKRFLILDLSAEQRIPDTGFHAIRVESSAKTPVVVARTTQLFGPPAVDADPAVGTRPNETLGVAIATGTPVYARRWTVPGVRTGPDQQPMILVHNPTAGIVTIAIEALAGEAQPINIATDLEVGAGDSIFVPLAVPELAGAADVALTFTASDSVAVEQLLTFATQNDLSFGSAVPVVGPR</sequence>
<dbReference type="InterPro" id="IPR036698">
    <property type="entry name" value="TM1070-like_sf"/>
</dbReference>
<dbReference type="AlphaFoldDB" id="A0A6J6S688"/>
<protein>
    <submittedName>
        <fullName evidence="1">Unannotated protein</fullName>
    </submittedName>
</protein>
<dbReference type="EMBL" id="CAEZYU010000007">
    <property type="protein sequence ID" value="CAB4730414.1"/>
    <property type="molecule type" value="Genomic_DNA"/>
</dbReference>
<dbReference type="Gene3D" id="2.60.290.11">
    <property type="entry name" value="TM1070-like"/>
    <property type="match status" value="1"/>
</dbReference>
<gene>
    <name evidence="1" type="ORF">UFOPK2766_00278</name>
</gene>
<name>A0A6J6S688_9ZZZZ</name>
<accession>A0A6J6S688</accession>